<dbReference type="AlphaFoldDB" id="A0A816BFU1"/>
<proteinExistence type="predicted"/>
<gene>
    <name evidence="1" type="ORF">XAT740_LOCUS48620</name>
</gene>
<organism evidence="1 2">
    <name type="scientific">Adineta ricciae</name>
    <name type="common">Rotifer</name>
    <dbReference type="NCBI Taxonomy" id="249248"/>
    <lineage>
        <taxon>Eukaryota</taxon>
        <taxon>Metazoa</taxon>
        <taxon>Spiralia</taxon>
        <taxon>Gnathifera</taxon>
        <taxon>Rotifera</taxon>
        <taxon>Eurotatoria</taxon>
        <taxon>Bdelloidea</taxon>
        <taxon>Adinetida</taxon>
        <taxon>Adinetidae</taxon>
        <taxon>Adineta</taxon>
    </lineage>
</organism>
<comment type="caution">
    <text evidence="1">The sequence shown here is derived from an EMBL/GenBank/DDBJ whole genome shotgun (WGS) entry which is preliminary data.</text>
</comment>
<accession>A0A816BFU1</accession>
<protein>
    <submittedName>
        <fullName evidence="1">Uncharacterized protein</fullName>
    </submittedName>
</protein>
<dbReference type="Proteomes" id="UP000663828">
    <property type="component" value="Unassembled WGS sequence"/>
</dbReference>
<reference evidence="1" key="1">
    <citation type="submission" date="2021-02" db="EMBL/GenBank/DDBJ databases">
        <authorList>
            <person name="Nowell W R."/>
        </authorList>
    </citation>
    <scope>NUCLEOTIDE SEQUENCE</scope>
</reference>
<sequence>ISVNLLSQESLNIEKRYQRTYRLYRRSANYRYENFVTTDES</sequence>
<evidence type="ECO:0000313" key="2">
    <source>
        <dbReference type="Proteomes" id="UP000663828"/>
    </source>
</evidence>
<dbReference type="EMBL" id="CAJNOR010007011">
    <property type="protein sequence ID" value="CAF1608677.1"/>
    <property type="molecule type" value="Genomic_DNA"/>
</dbReference>
<evidence type="ECO:0000313" key="1">
    <source>
        <dbReference type="EMBL" id="CAF1608677.1"/>
    </source>
</evidence>
<name>A0A816BFU1_ADIRI</name>
<feature type="non-terminal residue" evidence="1">
    <location>
        <position position="1"/>
    </location>
</feature>
<keyword evidence="2" id="KW-1185">Reference proteome</keyword>